<dbReference type="EMBL" id="CALNXJ010000014">
    <property type="protein sequence ID" value="CAH3114870.1"/>
    <property type="molecule type" value="Genomic_DNA"/>
</dbReference>
<reference evidence="1 2" key="1">
    <citation type="submission" date="2022-05" db="EMBL/GenBank/DDBJ databases">
        <authorList>
            <consortium name="Genoscope - CEA"/>
            <person name="William W."/>
        </authorList>
    </citation>
    <scope>NUCLEOTIDE SEQUENCE [LARGE SCALE GENOMIC DNA]</scope>
</reference>
<name>A0AAU9WJK8_9CNID</name>
<evidence type="ECO:0000313" key="2">
    <source>
        <dbReference type="Proteomes" id="UP001159428"/>
    </source>
</evidence>
<protein>
    <submittedName>
        <fullName evidence="1">Uncharacterized protein</fullName>
    </submittedName>
</protein>
<evidence type="ECO:0000313" key="1">
    <source>
        <dbReference type="EMBL" id="CAH3114870.1"/>
    </source>
</evidence>
<sequence>MCCMSDNRFPKYVFCGEFGSGRRKRGGQKLCFKGVLKRHMKNVDINTQTWEEDAMDRKKWQSMVHKSIAAVEQNRLKKYQAAHNRRHAPTTDGLKCNRCSRLCRSHAGLVVLQRSCST</sequence>
<comment type="caution">
    <text evidence="1">The sequence shown here is derived from an EMBL/GenBank/DDBJ whole genome shotgun (WGS) entry which is preliminary data.</text>
</comment>
<gene>
    <name evidence="1" type="ORF">PMEA_00005702</name>
</gene>
<accession>A0AAU9WJK8</accession>
<dbReference type="AlphaFoldDB" id="A0AAU9WJK8"/>
<organism evidence="1 2">
    <name type="scientific">Pocillopora meandrina</name>
    <dbReference type="NCBI Taxonomy" id="46732"/>
    <lineage>
        <taxon>Eukaryota</taxon>
        <taxon>Metazoa</taxon>
        <taxon>Cnidaria</taxon>
        <taxon>Anthozoa</taxon>
        <taxon>Hexacorallia</taxon>
        <taxon>Scleractinia</taxon>
        <taxon>Astrocoeniina</taxon>
        <taxon>Pocilloporidae</taxon>
        <taxon>Pocillopora</taxon>
    </lineage>
</organism>
<keyword evidence="2" id="KW-1185">Reference proteome</keyword>
<dbReference type="Proteomes" id="UP001159428">
    <property type="component" value="Unassembled WGS sequence"/>
</dbReference>
<proteinExistence type="predicted"/>